<dbReference type="Gene3D" id="3.30.70.1430">
    <property type="entry name" value="Multidrug efflux transporter AcrB pore domain"/>
    <property type="match status" value="2"/>
</dbReference>
<feature type="transmembrane region" description="Helical" evidence="1">
    <location>
        <begin position="459"/>
        <end position="477"/>
    </location>
</feature>
<feature type="transmembrane region" description="Helical" evidence="1">
    <location>
        <begin position="333"/>
        <end position="352"/>
    </location>
</feature>
<dbReference type="Gene3D" id="3.30.70.1440">
    <property type="entry name" value="Multidrug efflux transporter AcrB pore domain"/>
    <property type="match status" value="1"/>
</dbReference>
<proteinExistence type="predicted"/>
<dbReference type="Gene3D" id="3.30.2090.10">
    <property type="entry name" value="Multidrug efflux transporter AcrB TolC docking domain, DN and DC subdomains"/>
    <property type="match status" value="2"/>
</dbReference>
<dbReference type="SUPFAM" id="SSF82714">
    <property type="entry name" value="Multidrug efflux transporter AcrB TolC docking domain, DN and DC subdomains"/>
    <property type="match status" value="2"/>
</dbReference>
<feature type="transmembrane region" description="Helical" evidence="1">
    <location>
        <begin position="993"/>
        <end position="1019"/>
    </location>
</feature>
<dbReference type="RefSeq" id="WP_203324701.1">
    <property type="nucleotide sequence ID" value="NZ_CP069213.1"/>
</dbReference>
<sequence length="1069" mass="117964">MDTHKGIIAWFARNSVAANLLMIVLLVGGLFSTQLINKEIFPSFELNLLRISVAYPGAAPQEIEEGINIKIEEAIQDVIGIKKLTSVASDGVGSITIEVENGVDAKTVLDEAKLRIDAISTFPANIEKPNIYQIKPENNVIWLSVYGDINAHEMKELAKNIRDEVAALPSVTRAQVAGARNYEIGIEVSENKLREYGLTFTQVAMAVQNSSLDLPGGAIRAKDGDILLRTKGQAYTGEDFSSIVVATSKDGSRIMLPDVATIKDDFEERLDYTRFNGKPAVIVEVLSVKDQDAVAIAEDVKNYITERKLSLPAGAELDYWGDLTHYLNGRLNMMLSNMTMGALLVFVILALFLDLKLAFWVMVGIPVCFLGTLLLMPVEPFALSINMLTLFAFILVLGILVDDAIVIGESVHTEVERHGHNMDNVIRGAQKVAMPATFGVLTTIAAFIPMLMVDGPMGIIWKSIGMVVILCLAFSLVESKLILPAHLAHMKPNTKEPTGPLGRMKVRFNERVAHFIHHSYKAFLERAIRNRYNWLAGFTGVLILSIALVASGKVRWVFFPSIPSDFVQVNLEMEEGSSEDNTLKALQQIEDALYRMNGEMEQKYGEPVVKHSFFNMNSRTSAFIFAELTKGEDRELDGTAITDAWRDALPEMVGVKKLSMNATTNDAGGDVAFRLSSSDLEQLSLAAKDLKTKLASYEGLYDIADNYSSGSHEIRLKIRPEAEALGLTLSDLARQVRYGFYGYEAQRILRNKEEVKVMVRYPLEQRRTLGHLENMLIRTPDGTAVPFANVAEIEMGDSYSAITRVDGRRAITITAAANKDKVEPGKVVAEIQKDFMPLLKQKYPHIDTSLDGQSQEEADAIWGLLQGLFFALFTIYALMAIPLKSYSQPMIIMSVIPFGMIGAIIGHLLLGLSLSVLSLCGIIALAGVVVNDSLILVDFVNRARAQGFALREAVVNAGCFRFRAIILTSLTTFFGLVPIILERSLQAQIVIPMATSLAFGILFSTLVTLILVPLLYVILADFASLWQRFFNWWWQPNHGHQERSVSAERIAEQGHGASLAQSLEGAKHD</sequence>
<feature type="transmembrane region" description="Helical" evidence="1">
    <location>
        <begin position="432"/>
        <end position="453"/>
    </location>
</feature>
<keyword evidence="1" id="KW-0812">Transmembrane</keyword>
<dbReference type="Pfam" id="PF00873">
    <property type="entry name" value="ACR_tran"/>
    <property type="match status" value="1"/>
</dbReference>
<dbReference type="InterPro" id="IPR001036">
    <property type="entry name" value="Acrflvin-R"/>
</dbReference>
<gene>
    <name evidence="2" type="ORF">JQC75_14215</name>
</gene>
<feature type="transmembrane region" description="Helical" evidence="1">
    <location>
        <begin position="860"/>
        <end position="879"/>
    </location>
</feature>
<evidence type="ECO:0000256" key="1">
    <source>
        <dbReference type="SAM" id="Phobius"/>
    </source>
</evidence>
<keyword evidence="3" id="KW-1185">Reference proteome</keyword>
<name>A0ABX7G121_9GAMM</name>
<dbReference type="PANTHER" id="PTHR32063">
    <property type="match status" value="1"/>
</dbReference>
<reference evidence="2 3" key="1">
    <citation type="journal article" date="2012" name="Antonie Van Leeuwenhoek">
        <title>Shewanella litorisediminis sp. nov., a gammaproteobacterium isolated from a tidal flat sediment.</title>
        <authorList>
            <person name="Lee M.H."/>
            <person name="Yoon J.H."/>
        </authorList>
    </citation>
    <scope>NUCLEOTIDE SEQUENCE [LARGE SCALE GENOMIC DNA]</scope>
    <source>
        <strain evidence="2 3">SMK1-12</strain>
    </source>
</reference>
<accession>A0ABX7G121</accession>
<feature type="transmembrane region" description="Helical" evidence="1">
    <location>
        <begin position="960"/>
        <end position="981"/>
    </location>
</feature>
<keyword evidence="1" id="KW-1133">Transmembrane helix</keyword>
<dbReference type="PRINTS" id="PR00702">
    <property type="entry name" value="ACRIFLAVINRP"/>
</dbReference>
<feature type="transmembrane region" description="Helical" evidence="1">
    <location>
        <begin position="381"/>
        <end position="401"/>
    </location>
</feature>
<dbReference type="SUPFAM" id="SSF82866">
    <property type="entry name" value="Multidrug efflux transporter AcrB transmembrane domain"/>
    <property type="match status" value="2"/>
</dbReference>
<feature type="transmembrane region" description="Helical" evidence="1">
    <location>
        <begin position="7"/>
        <end position="31"/>
    </location>
</feature>
<feature type="transmembrane region" description="Helical" evidence="1">
    <location>
        <begin position="891"/>
        <end position="910"/>
    </location>
</feature>
<feature type="transmembrane region" description="Helical" evidence="1">
    <location>
        <begin position="357"/>
        <end position="375"/>
    </location>
</feature>
<feature type="transmembrane region" description="Helical" evidence="1">
    <location>
        <begin position="916"/>
        <end position="940"/>
    </location>
</feature>
<dbReference type="Gene3D" id="3.30.70.1320">
    <property type="entry name" value="Multidrug efflux transporter AcrB pore domain like"/>
    <property type="match status" value="1"/>
</dbReference>
<dbReference type="SUPFAM" id="SSF82693">
    <property type="entry name" value="Multidrug efflux transporter AcrB pore domain, PN1, PN2, PC1 and PC2 subdomains"/>
    <property type="match status" value="2"/>
</dbReference>
<dbReference type="InterPro" id="IPR027463">
    <property type="entry name" value="AcrB_DN_DC_subdom"/>
</dbReference>
<dbReference type="Proteomes" id="UP000596252">
    <property type="component" value="Chromosome"/>
</dbReference>
<evidence type="ECO:0000313" key="3">
    <source>
        <dbReference type="Proteomes" id="UP000596252"/>
    </source>
</evidence>
<organism evidence="2 3">
    <name type="scientific">Shewanella litorisediminis</name>
    <dbReference type="NCBI Taxonomy" id="1173586"/>
    <lineage>
        <taxon>Bacteria</taxon>
        <taxon>Pseudomonadati</taxon>
        <taxon>Pseudomonadota</taxon>
        <taxon>Gammaproteobacteria</taxon>
        <taxon>Alteromonadales</taxon>
        <taxon>Shewanellaceae</taxon>
        <taxon>Shewanella</taxon>
    </lineage>
</organism>
<evidence type="ECO:0000313" key="2">
    <source>
        <dbReference type="EMBL" id="QRH01006.1"/>
    </source>
</evidence>
<dbReference type="EMBL" id="CP069213">
    <property type="protein sequence ID" value="QRH01006.1"/>
    <property type="molecule type" value="Genomic_DNA"/>
</dbReference>
<dbReference type="PANTHER" id="PTHR32063:SF33">
    <property type="entry name" value="RND SUPERFAMILY EFFLUX PUMP PERMEASE COMPONENT"/>
    <property type="match status" value="1"/>
</dbReference>
<keyword evidence="1" id="KW-0472">Membrane</keyword>
<dbReference type="Gene3D" id="1.20.1640.10">
    <property type="entry name" value="Multidrug efflux transporter AcrB transmembrane domain"/>
    <property type="match status" value="2"/>
</dbReference>
<feature type="transmembrane region" description="Helical" evidence="1">
    <location>
        <begin position="534"/>
        <end position="558"/>
    </location>
</feature>
<protein>
    <submittedName>
        <fullName evidence="2">Efflux RND transporter permease subunit</fullName>
    </submittedName>
</protein>